<dbReference type="CDD" id="cd23767">
    <property type="entry name" value="IQCD"/>
    <property type="match status" value="1"/>
</dbReference>
<keyword evidence="7" id="KW-0805">Transcription regulation</keyword>
<evidence type="ECO:0000256" key="14">
    <source>
        <dbReference type="PROSITE-ProRule" id="PRU00023"/>
    </source>
</evidence>
<dbReference type="Pfam" id="PF03859">
    <property type="entry name" value="CG-1"/>
    <property type="match status" value="1"/>
</dbReference>
<proteinExistence type="inferred from homology"/>
<feature type="domain" description="CG-1" evidence="16">
    <location>
        <begin position="17"/>
        <end position="143"/>
    </location>
</feature>
<dbReference type="Pfam" id="PF00612">
    <property type="entry name" value="IQ"/>
    <property type="match status" value="2"/>
</dbReference>
<evidence type="ECO:0000259" key="16">
    <source>
        <dbReference type="PROSITE" id="PS51437"/>
    </source>
</evidence>
<evidence type="ECO:0000256" key="3">
    <source>
        <dbReference type="ARBA" id="ARBA00008267"/>
    </source>
</evidence>
<accession>A0AAV0E8D8</accession>
<evidence type="ECO:0000256" key="12">
    <source>
        <dbReference type="ARBA" id="ARBA00023163"/>
    </source>
</evidence>
<feature type="region of interest" description="Disordered" evidence="15">
    <location>
        <begin position="780"/>
        <end position="799"/>
    </location>
</feature>
<dbReference type="PROSITE" id="PS50297">
    <property type="entry name" value="ANK_REP_REGION"/>
    <property type="match status" value="1"/>
</dbReference>
<dbReference type="PANTHER" id="PTHR23335:SF1">
    <property type="entry name" value="CALMODULIN-BINDING TRANSCRIPTION ACTIVATOR, ISOFORM F"/>
    <property type="match status" value="1"/>
</dbReference>
<dbReference type="GO" id="GO:0003712">
    <property type="term" value="F:transcription coregulator activity"/>
    <property type="evidence" value="ECO:0007669"/>
    <property type="project" value="TreeGrafter"/>
</dbReference>
<dbReference type="EMBL" id="CAMAPF010000956">
    <property type="protein sequence ID" value="CAH9129622.1"/>
    <property type="molecule type" value="Genomic_DNA"/>
</dbReference>
<dbReference type="GO" id="GO:0009536">
    <property type="term" value="C:plastid"/>
    <property type="evidence" value="ECO:0007669"/>
    <property type="project" value="UniProtKB-SubCell"/>
</dbReference>
<evidence type="ECO:0000256" key="2">
    <source>
        <dbReference type="ARBA" id="ARBA00004474"/>
    </source>
</evidence>
<evidence type="ECO:0000256" key="5">
    <source>
        <dbReference type="ARBA" id="ARBA00022837"/>
    </source>
</evidence>
<dbReference type="SMART" id="SM00248">
    <property type="entry name" value="ANK"/>
    <property type="match status" value="2"/>
</dbReference>
<keyword evidence="4" id="KW-0677">Repeat</keyword>
<dbReference type="PANTHER" id="PTHR23335">
    <property type="entry name" value="CALMODULIN-BINDING TRANSCRIPTION ACTIVATOR CAMTA"/>
    <property type="match status" value="1"/>
</dbReference>
<reference evidence="17" key="1">
    <citation type="submission" date="2022-07" db="EMBL/GenBank/DDBJ databases">
        <authorList>
            <person name="Macas J."/>
            <person name="Novak P."/>
            <person name="Neumann P."/>
        </authorList>
    </citation>
    <scope>NUCLEOTIDE SEQUENCE</scope>
</reference>
<dbReference type="InterPro" id="IPR002909">
    <property type="entry name" value="IPT_dom"/>
</dbReference>
<dbReference type="InterPro" id="IPR027417">
    <property type="entry name" value="P-loop_NTPase"/>
</dbReference>
<dbReference type="EMBL" id="CAMAPF010000378">
    <property type="protein sequence ID" value="CAH9117193.1"/>
    <property type="molecule type" value="Genomic_DNA"/>
</dbReference>
<evidence type="ECO:0000256" key="7">
    <source>
        <dbReference type="ARBA" id="ARBA00023015"/>
    </source>
</evidence>
<evidence type="ECO:0000256" key="9">
    <source>
        <dbReference type="ARBA" id="ARBA00023043"/>
    </source>
</evidence>
<evidence type="ECO:0000256" key="8">
    <source>
        <dbReference type="ARBA" id="ARBA00023016"/>
    </source>
</evidence>
<dbReference type="SMART" id="SM01076">
    <property type="entry name" value="CG-1"/>
    <property type="match status" value="1"/>
</dbReference>
<dbReference type="PROSITE" id="PS50088">
    <property type="entry name" value="ANK_REPEAT"/>
    <property type="match status" value="1"/>
</dbReference>
<keyword evidence="13" id="KW-0539">Nucleus</keyword>
<evidence type="ECO:0000256" key="4">
    <source>
        <dbReference type="ARBA" id="ARBA00022737"/>
    </source>
</evidence>
<dbReference type="GO" id="GO:0003690">
    <property type="term" value="F:double-stranded DNA binding"/>
    <property type="evidence" value="ECO:0007669"/>
    <property type="project" value="TreeGrafter"/>
</dbReference>
<dbReference type="PROSITE" id="PS50096">
    <property type="entry name" value="IQ"/>
    <property type="match status" value="3"/>
</dbReference>
<dbReference type="GO" id="GO:0005516">
    <property type="term" value="F:calmodulin binding"/>
    <property type="evidence" value="ECO:0007669"/>
    <property type="project" value="UniProtKB-KW"/>
</dbReference>
<dbReference type="InterPro" id="IPR002110">
    <property type="entry name" value="Ankyrin_rpt"/>
</dbReference>
<dbReference type="Pfam" id="PF12796">
    <property type="entry name" value="Ank_2"/>
    <property type="match status" value="1"/>
</dbReference>
<dbReference type="Gene3D" id="1.20.5.190">
    <property type="match status" value="1"/>
</dbReference>
<keyword evidence="6" id="KW-0112">Calmodulin-binding</keyword>
<dbReference type="FunFam" id="1.20.5.190:FF:000003">
    <property type="entry name" value="Calmodulin-binding transcription activator 2"/>
    <property type="match status" value="1"/>
</dbReference>
<dbReference type="Gene3D" id="1.25.40.20">
    <property type="entry name" value="Ankyrin repeat-containing domain"/>
    <property type="match status" value="1"/>
</dbReference>
<dbReference type="CDD" id="cd00102">
    <property type="entry name" value="IPT"/>
    <property type="match status" value="1"/>
</dbReference>
<dbReference type="AlphaFoldDB" id="A0AAV0E8D8"/>
<dbReference type="SMART" id="SM00015">
    <property type="entry name" value="IQ"/>
    <property type="match status" value="3"/>
</dbReference>
<evidence type="ECO:0000256" key="1">
    <source>
        <dbReference type="ARBA" id="ARBA00004123"/>
    </source>
</evidence>
<dbReference type="Proteomes" id="UP001152523">
    <property type="component" value="Unassembled WGS sequence"/>
</dbReference>
<evidence type="ECO:0000256" key="15">
    <source>
        <dbReference type="SAM" id="MobiDB-lite"/>
    </source>
</evidence>
<dbReference type="Gene3D" id="2.60.40.10">
    <property type="entry name" value="Immunoglobulins"/>
    <property type="match status" value="1"/>
</dbReference>
<evidence type="ECO:0000256" key="6">
    <source>
        <dbReference type="ARBA" id="ARBA00022860"/>
    </source>
</evidence>
<feature type="repeat" description="ANK" evidence="14">
    <location>
        <begin position="638"/>
        <end position="670"/>
    </location>
</feature>
<evidence type="ECO:0000313" key="17">
    <source>
        <dbReference type="EMBL" id="CAH9117193.1"/>
    </source>
</evidence>
<dbReference type="GO" id="GO:0005634">
    <property type="term" value="C:nucleus"/>
    <property type="evidence" value="ECO:0007669"/>
    <property type="project" value="UniProtKB-SubCell"/>
</dbReference>
<protein>
    <recommendedName>
        <fullName evidence="16">CG-1 domain-containing protein</fullName>
    </recommendedName>
</protein>
<keyword evidence="12" id="KW-0804">Transcription</keyword>
<dbReference type="GO" id="GO:0006357">
    <property type="term" value="P:regulation of transcription by RNA polymerase II"/>
    <property type="evidence" value="ECO:0007669"/>
    <property type="project" value="TreeGrafter"/>
</dbReference>
<dbReference type="InterPro" id="IPR036770">
    <property type="entry name" value="Ankyrin_rpt-contain_sf"/>
</dbReference>
<dbReference type="SUPFAM" id="SSF52540">
    <property type="entry name" value="P-loop containing nucleoside triphosphate hydrolases"/>
    <property type="match status" value="1"/>
</dbReference>
<dbReference type="SUPFAM" id="SSF81296">
    <property type="entry name" value="E set domains"/>
    <property type="match status" value="1"/>
</dbReference>
<evidence type="ECO:0000256" key="10">
    <source>
        <dbReference type="ARBA" id="ARBA00023125"/>
    </source>
</evidence>
<comment type="caution">
    <text evidence="17">The sequence shown here is derived from an EMBL/GenBank/DDBJ whole genome shotgun (WGS) entry which is preliminary data.</text>
</comment>
<dbReference type="PROSITE" id="PS51437">
    <property type="entry name" value="CG_1"/>
    <property type="match status" value="1"/>
</dbReference>
<dbReference type="Pfam" id="PF01833">
    <property type="entry name" value="TIG"/>
    <property type="match status" value="1"/>
</dbReference>
<evidence type="ECO:0000313" key="18">
    <source>
        <dbReference type="EMBL" id="CAH9129622.1"/>
    </source>
</evidence>
<dbReference type="SUPFAM" id="SSF48403">
    <property type="entry name" value="Ankyrin repeat"/>
    <property type="match status" value="1"/>
</dbReference>
<gene>
    <name evidence="17" type="ORF">CEPIT_LOCUS21779</name>
    <name evidence="18" type="ORF">CEPIT_LOCUS29994</name>
</gene>
<keyword evidence="5" id="KW-0106">Calcium</keyword>
<dbReference type="InterPro" id="IPR013783">
    <property type="entry name" value="Ig-like_fold"/>
</dbReference>
<evidence type="ECO:0000256" key="13">
    <source>
        <dbReference type="ARBA" id="ARBA00023242"/>
    </source>
</evidence>
<feature type="compositionally biased region" description="Gly residues" evidence="15">
    <location>
        <begin position="788"/>
        <end position="799"/>
    </location>
</feature>
<sequence length="956" mass="106871">MIEILPLTIMAESGFNYDDLVQEAKNRWLKPVEVLSILQNHENLQITHVKPEKPPSGSLFLFNKRVLRYFRNDGHQWRRKKDGRSGGEGHERLKVGDVEALNCYYAHGEHNPKFQRRCFWMLDPAYMHVVLVHYRDTNQGKQNTQIVPQHSLASFTFNSNQHSLQLASPTTAMCKSYEPSSTSVSMENCFFVDTNSYGINQSSDTMEEDSSSSVLELSHTLRRSEVQLSLKDDSLNNIEPLYNQIEYSAGIGNIQDDYSLLVLDEMTNDSNIGLLHRHSGDLTDNLCTGHEVNRQKDMIDAFGSSVDAECVRMDEMITPLLRDPLELPKSITWQAFRGEEDQNCSIGIPQQVEDFRYPTYSPAINIHVTKPENFGTSLHQNQHGAYFLDNTCLNASQRQKFRITAVSPDWGYTDETTKVIVTGSFSCDPSVCECMCMFGDTEVPVQIIQDGVFCCLAPPHLPGKVAVCITMGDRESHSEVKDFEYRVKHTDSATENSVPETQSTSKSTEELLLLVRFAKMLLCSKSKRCNVGIPESRNDSLEKAKASEDLWTEVIERILVGNLTSNLTIDWLLEELLKDSLHQWLYSKLQGKAKLLDSDCVLSRSEQGIIHMVAGLGFEWALRPLLDAGVAVDFRGINGSTALHWAARFGREKLVAALIASGASAGAVTDPTKINPIGQTPASIAASYGHKGLAGYLSEVSLTSHLSSLTLEESELSKEDAEVVVEAERVFGFKYETDGTINDDQIDLKDTLAAARNATLAAVRIQAAFRARSFKKRQQREAAAAAAGGSGGGGGGGGDELVNLSNHIRGLSASSTQLKFRTPRNYTSAALTIQKKYRGWKARKDFLAFRQKVVKIQAHVRGYQARKEVKVCWATGVLEKIVLRWFRHEDGLRGFHLEMSESDGEKILKVFRRQKVDAAIDEAVARVISMVECPEARQQYCRTLEKYRQAKAELQI</sequence>
<keyword evidence="9 14" id="KW-0040">ANK repeat</keyword>
<comment type="similarity">
    <text evidence="3">Belongs to the CAMTA family.</text>
</comment>
<organism evidence="17 19">
    <name type="scientific">Cuscuta epithymum</name>
    <dbReference type="NCBI Taxonomy" id="186058"/>
    <lineage>
        <taxon>Eukaryota</taxon>
        <taxon>Viridiplantae</taxon>
        <taxon>Streptophyta</taxon>
        <taxon>Embryophyta</taxon>
        <taxon>Tracheophyta</taxon>
        <taxon>Spermatophyta</taxon>
        <taxon>Magnoliopsida</taxon>
        <taxon>eudicotyledons</taxon>
        <taxon>Gunneridae</taxon>
        <taxon>Pentapetalae</taxon>
        <taxon>asterids</taxon>
        <taxon>lamiids</taxon>
        <taxon>Solanales</taxon>
        <taxon>Convolvulaceae</taxon>
        <taxon>Cuscuteae</taxon>
        <taxon>Cuscuta</taxon>
        <taxon>Cuscuta subgen. Cuscuta</taxon>
    </lineage>
</organism>
<keyword evidence="11" id="KW-0010">Activator</keyword>
<name>A0AAV0E8D8_9ASTE</name>
<dbReference type="InterPro" id="IPR014756">
    <property type="entry name" value="Ig_E-set"/>
</dbReference>
<dbReference type="InterPro" id="IPR005559">
    <property type="entry name" value="CG-1_dom"/>
</dbReference>
<evidence type="ECO:0000313" key="19">
    <source>
        <dbReference type="Proteomes" id="UP001152523"/>
    </source>
</evidence>
<dbReference type="InterPro" id="IPR000048">
    <property type="entry name" value="IQ_motif_EF-hand-BS"/>
</dbReference>
<keyword evidence="8" id="KW-0346">Stress response</keyword>
<keyword evidence="19" id="KW-1185">Reference proteome</keyword>
<evidence type="ECO:0000256" key="11">
    <source>
        <dbReference type="ARBA" id="ARBA00023159"/>
    </source>
</evidence>
<comment type="subcellular location">
    <subcellularLocation>
        <location evidence="1">Nucleus</location>
    </subcellularLocation>
    <subcellularLocation>
        <location evidence="2">Plastid</location>
    </subcellularLocation>
</comment>
<keyword evidence="10" id="KW-0238">DNA-binding</keyword>